<feature type="region of interest" description="Disordered" evidence="1">
    <location>
        <begin position="60"/>
        <end position="81"/>
    </location>
</feature>
<name>A0A419WIH8_9EURY</name>
<dbReference type="InterPro" id="IPR058318">
    <property type="entry name" value="DUF8005"/>
</dbReference>
<keyword evidence="2" id="KW-0812">Transmembrane</keyword>
<feature type="transmembrane region" description="Helical" evidence="2">
    <location>
        <begin position="21"/>
        <end position="43"/>
    </location>
</feature>
<keyword evidence="2" id="KW-1133">Transmembrane helix</keyword>
<dbReference type="Proteomes" id="UP000283805">
    <property type="component" value="Unassembled WGS sequence"/>
</dbReference>
<feature type="compositionally biased region" description="Basic and acidic residues" evidence="1">
    <location>
        <begin position="65"/>
        <end position="81"/>
    </location>
</feature>
<proteinExistence type="predicted"/>
<reference evidence="3 4" key="1">
    <citation type="submission" date="2018-09" db="EMBL/GenBank/DDBJ databases">
        <title>Genomic Encyclopedia of Archaeal and Bacterial Type Strains, Phase II (KMG-II): from individual species to whole genera.</title>
        <authorList>
            <person name="Goeker M."/>
        </authorList>
    </citation>
    <scope>NUCLEOTIDE SEQUENCE [LARGE SCALE GENOMIC DNA]</scope>
    <source>
        <strain evidence="3 4">DSM 13151</strain>
    </source>
</reference>
<dbReference type="Pfam" id="PF26027">
    <property type="entry name" value="DUF8005"/>
    <property type="match status" value="1"/>
</dbReference>
<dbReference type="EMBL" id="RAPO01000002">
    <property type="protein sequence ID" value="RKD95257.1"/>
    <property type="molecule type" value="Genomic_DNA"/>
</dbReference>
<comment type="caution">
    <text evidence="3">The sequence shown here is derived from an EMBL/GenBank/DDBJ whole genome shotgun (WGS) entry which is preliminary data.</text>
</comment>
<evidence type="ECO:0000313" key="3">
    <source>
        <dbReference type="EMBL" id="RKD95257.1"/>
    </source>
</evidence>
<organism evidence="3 4">
    <name type="scientific">Halopiger aswanensis</name>
    <dbReference type="NCBI Taxonomy" id="148449"/>
    <lineage>
        <taxon>Archaea</taxon>
        <taxon>Methanobacteriati</taxon>
        <taxon>Methanobacteriota</taxon>
        <taxon>Stenosarchaea group</taxon>
        <taxon>Halobacteria</taxon>
        <taxon>Halobacteriales</taxon>
        <taxon>Natrialbaceae</taxon>
        <taxon>Halopiger</taxon>
    </lineage>
</organism>
<keyword evidence="4" id="KW-1185">Reference proteome</keyword>
<keyword evidence="2" id="KW-0472">Membrane</keyword>
<accession>A0A419WIH8</accession>
<evidence type="ECO:0000256" key="2">
    <source>
        <dbReference type="SAM" id="Phobius"/>
    </source>
</evidence>
<sequence>MRKVQAVRAARVVSVSNLVPLVYYGGLLVLFFFWIYGIVSFALDLKNTIIPGIRAYWRGRTQRKQRQESDNERSEREKQLY</sequence>
<evidence type="ECO:0000256" key="1">
    <source>
        <dbReference type="SAM" id="MobiDB-lite"/>
    </source>
</evidence>
<protein>
    <submittedName>
        <fullName evidence="3">Uncharacterized protein</fullName>
    </submittedName>
</protein>
<gene>
    <name evidence="3" type="ORF">ATJ93_2109</name>
</gene>
<dbReference type="AlphaFoldDB" id="A0A419WIH8"/>
<evidence type="ECO:0000313" key="4">
    <source>
        <dbReference type="Proteomes" id="UP000283805"/>
    </source>
</evidence>